<feature type="region of interest" description="Disordered" evidence="1">
    <location>
        <begin position="181"/>
        <end position="200"/>
    </location>
</feature>
<name>A0A9W8C219_TRIRA</name>
<proteinExistence type="predicted"/>
<organism evidence="2 3">
    <name type="scientific">Triplophysa rosa</name>
    <name type="common">Cave loach</name>
    <dbReference type="NCBI Taxonomy" id="992332"/>
    <lineage>
        <taxon>Eukaryota</taxon>
        <taxon>Metazoa</taxon>
        <taxon>Chordata</taxon>
        <taxon>Craniata</taxon>
        <taxon>Vertebrata</taxon>
        <taxon>Euteleostomi</taxon>
        <taxon>Actinopterygii</taxon>
        <taxon>Neopterygii</taxon>
        <taxon>Teleostei</taxon>
        <taxon>Ostariophysi</taxon>
        <taxon>Cypriniformes</taxon>
        <taxon>Nemacheilidae</taxon>
        <taxon>Triplophysa</taxon>
    </lineage>
</organism>
<dbReference type="EMBL" id="JAFHDT010000009">
    <property type="protein sequence ID" value="KAI7805753.1"/>
    <property type="molecule type" value="Genomic_DNA"/>
</dbReference>
<evidence type="ECO:0000256" key="1">
    <source>
        <dbReference type="SAM" id="MobiDB-lite"/>
    </source>
</evidence>
<reference evidence="2" key="1">
    <citation type="submission" date="2021-02" db="EMBL/GenBank/DDBJ databases">
        <title>Comparative genomics reveals that relaxation of natural selection precedes convergent phenotypic evolution of cavefish.</title>
        <authorList>
            <person name="Peng Z."/>
        </authorList>
    </citation>
    <scope>NUCLEOTIDE SEQUENCE</scope>
    <source>
        <tissue evidence="2">Muscle</tissue>
    </source>
</reference>
<feature type="region of interest" description="Disordered" evidence="1">
    <location>
        <begin position="1"/>
        <end position="58"/>
    </location>
</feature>
<protein>
    <submittedName>
        <fullName evidence="2">Uncharacterized protein</fullName>
    </submittedName>
</protein>
<dbReference type="AlphaFoldDB" id="A0A9W8C219"/>
<evidence type="ECO:0000313" key="2">
    <source>
        <dbReference type="EMBL" id="KAI7805753.1"/>
    </source>
</evidence>
<feature type="compositionally biased region" description="Low complexity" evidence="1">
    <location>
        <begin position="181"/>
        <end position="192"/>
    </location>
</feature>
<sequence length="319" mass="36310">MAEPEVQGSEAVKLQEQASPDEENVDLSPQQEANTSQVGEEDALRKSQRTRKLTEKGQALHEDRVNKLQCRFKTNCDKWKVIAKQAKRALNVPSNASLQDHIVRVQNASGEVKQTYHEWRSYDTPDRDTRRRVDTCHAVSVKIILKEEESGKYTAKRLTHWSEAGSVFQSAASHRSKRAGSAITCSSHSSKSSAKKQEAAAELAATEATLKVMQEMEREQRQFENLEVENRKRLAQQEAENAEKQRTLEERRRQIERLETVKKMEAAKACLKVYKQESTSDEEISDLLHSKSKPKEAAPYLCATRGHKPATCNKCYTRR</sequence>
<accession>A0A9W8C219</accession>
<dbReference type="Proteomes" id="UP001059041">
    <property type="component" value="Linkage Group LG9"/>
</dbReference>
<gene>
    <name evidence="2" type="ORF">IRJ41_018563</name>
</gene>
<feature type="compositionally biased region" description="Polar residues" evidence="1">
    <location>
        <begin position="27"/>
        <end position="38"/>
    </location>
</feature>
<keyword evidence="3" id="KW-1185">Reference proteome</keyword>
<comment type="caution">
    <text evidence="2">The sequence shown here is derived from an EMBL/GenBank/DDBJ whole genome shotgun (WGS) entry which is preliminary data.</text>
</comment>
<evidence type="ECO:0000313" key="3">
    <source>
        <dbReference type="Proteomes" id="UP001059041"/>
    </source>
</evidence>